<reference evidence="2 3" key="1">
    <citation type="submission" date="2019-07" db="EMBL/GenBank/DDBJ databases">
        <title>Genomic Encyclopedia of Archaeal and Bacterial Type Strains, Phase II (KMG-II): from individual species to whole genera.</title>
        <authorList>
            <person name="Goeker M."/>
        </authorList>
    </citation>
    <scope>NUCLEOTIDE SEQUENCE [LARGE SCALE GENOMIC DNA]</scope>
    <source>
        <strain evidence="2 3">DSM 46842</strain>
    </source>
</reference>
<dbReference type="EMBL" id="VNHW01000001">
    <property type="protein sequence ID" value="TYP90594.1"/>
    <property type="molecule type" value="Genomic_DNA"/>
</dbReference>
<feature type="compositionally biased region" description="Low complexity" evidence="1">
    <location>
        <begin position="385"/>
        <end position="394"/>
    </location>
</feature>
<feature type="compositionally biased region" description="Low complexity" evidence="1">
    <location>
        <begin position="426"/>
        <end position="446"/>
    </location>
</feature>
<keyword evidence="3" id="KW-1185">Reference proteome</keyword>
<dbReference type="Proteomes" id="UP000322499">
    <property type="component" value="Unassembled WGS sequence"/>
</dbReference>
<sequence>MDLPVCPRGHESLKVVRDGAQKRGGRERQRYRCVLPDGSYHRFVGSVSHTRGGGKHCDECDQALPVDGGPVAPWRGRYLVKEVAAALWAVAGGASYTDAALRVRRRAWGDDGADRRAETTVVSGQTVADWLDRYGPAVAAPHAEESWPETVVLDSTRFLYRDSFTGRQHQLFSVLAAWGYPAGSSRGRLWLLRAYPLQDAPTWQQFLAELPGRPQLVVIDRDYGAIGGVQRRWGYGARGVPIHLCEHHLYENGKAALVKGGHTAFGDPLQAALAKALQSPEGWDAFHTLASEAGGEPQKWADYWNKRMRVQTKRRASIPEHYANGAVEAPLEEVKRVLAQRRWTFRNAARMNQLLELVRIRYNHAANEGDFAAALRSQLNEAPRPARAVAADPRLPGRRVSASSLRAWMPQQPARHQRWAPAAKMTAGASTNSSSSGRTASAAKTTRAPRRRVTPRGPSPRPGA</sequence>
<evidence type="ECO:0008006" key="4">
    <source>
        <dbReference type="Google" id="ProtNLM"/>
    </source>
</evidence>
<evidence type="ECO:0000313" key="2">
    <source>
        <dbReference type="EMBL" id="TYP90594.1"/>
    </source>
</evidence>
<evidence type="ECO:0000256" key="1">
    <source>
        <dbReference type="SAM" id="MobiDB-lite"/>
    </source>
</evidence>
<protein>
    <recommendedName>
        <fullName evidence="4">Transposase</fullName>
    </recommendedName>
</protein>
<comment type="caution">
    <text evidence="2">The sequence shown here is derived from an EMBL/GenBank/DDBJ whole genome shotgun (WGS) entry which is preliminary data.</text>
</comment>
<dbReference type="AlphaFoldDB" id="A0A5S5D5A1"/>
<name>A0A5S5D5A1_9ACTN</name>
<evidence type="ECO:0000313" key="3">
    <source>
        <dbReference type="Proteomes" id="UP000322499"/>
    </source>
</evidence>
<dbReference type="RefSeq" id="WP_166531353.1">
    <property type="nucleotide sequence ID" value="NZ_VNHW01000001.1"/>
</dbReference>
<feature type="region of interest" description="Disordered" evidence="1">
    <location>
        <begin position="385"/>
        <end position="464"/>
    </location>
</feature>
<accession>A0A5S5D5A1</accession>
<proteinExistence type="predicted"/>
<organism evidence="2 3">
    <name type="scientific">Blastococcus xanthinilyticus</name>
    <dbReference type="NCBI Taxonomy" id="1564164"/>
    <lineage>
        <taxon>Bacteria</taxon>
        <taxon>Bacillati</taxon>
        <taxon>Actinomycetota</taxon>
        <taxon>Actinomycetes</taxon>
        <taxon>Geodermatophilales</taxon>
        <taxon>Geodermatophilaceae</taxon>
        <taxon>Blastococcus</taxon>
    </lineage>
</organism>
<gene>
    <name evidence="2" type="ORF">BD833_101312</name>
</gene>